<dbReference type="EMBL" id="CP120988">
    <property type="protein sequence ID" value="WLQ60454.1"/>
    <property type="molecule type" value="Genomic_DNA"/>
</dbReference>
<gene>
    <name evidence="1" type="ORF">P8A19_35745</name>
</gene>
<dbReference type="RefSeq" id="WP_306069264.1">
    <property type="nucleotide sequence ID" value="NZ_CP120988.1"/>
</dbReference>
<keyword evidence="2" id="KW-1185">Reference proteome</keyword>
<evidence type="ECO:0000313" key="2">
    <source>
        <dbReference type="Proteomes" id="UP001235744"/>
    </source>
</evidence>
<evidence type="ECO:0000313" key="1">
    <source>
        <dbReference type="EMBL" id="WLQ60454.1"/>
    </source>
</evidence>
<protein>
    <submittedName>
        <fullName evidence="1">Uncharacterized protein</fullName>
    </submittedName>
</protein>
<accession>A0ABY9J093</accession>
<sequence>MARYEIHYLDGNTDHVTADGVEYDTDARDYTFFTDGQVVALTPVANVRSIIRHEDQAVTG</sequence>
<proteinExistence type="predicted"/>
<name>A0ABY9J093_9ACTN</name>
<dbReference type="Proteomes" id="UP001235744">
    <property type="component" value="Chromosome"/>
</dbReference>
<reference evidence="1 2" key="1">
    <citation type="submission" date="2023-03" db="EMBL/GenBank/DDBJ databases">
        <title>Isolation and description of six Streptomyces strains from soil environments, able to metabolize different microbial glucans.</title>
        <authorList>
            <person name="Widen T."/>
            <person name="Larsbrink J."/>
        </authorList>
    </citation>
    <scope>NUCLEOTIDE SEQUENCE [LARGE SCALE GENOMIC DNA]</scope>
    <source>
        <strain evidence="1 2">Alt2</strain>
    </source>
</reference>
<organism evidence="1 2">
    <name type="scientific">Streptomyces poriferorum</name>
    <dbReference type="NCBI Taxonomy" id="2798799"/>
    <lineage>
        <taxon>Bacteria</taxon>
        <taxon>Bacillati</taxon>
        <taxon>Actinomycetota</taxon>
        <taxon>Actinomycetes</taxon>
        <taxon>Kitasatosporales</taxon>
        <taxon>Streptomycetaceae</taxon>
        <taxon>Streptomyces</taxon>
    </lineage>
</organism>